<keyword evidence="2" id="KW-0813">Transport</keyword>
<dbReference type="GO" id="GO:0015079">
    <property type="term" value="F:potassium ion transmembrane transporter activity"/>
    <property type="evidence" value="ECO:0007669"/>
    <property type="project" value="InterPro"/>
</dbReference>
<dbReference type="Pfam" id="PF02080">
    <property type="entry name" value="TrkA_C"/>
    <property type="match status" value="2"/>
</dbReference>
<dbReference type="InterPro" id="IPR006037">
    <property type="entry name" value="RCK_C"/>
</dbReference>
<evidence type="ECO:0000256" key="2">
    <source>
        <dbReference type="ARBA" id="ARBA00022448"/>
    </source>
</evidence>
<dbReference type="Pfam" id="PF02254">
    <property type="entry name" value="TrkA_N"/>
    <property type="match status" value="2"/>
</dbReference>
<dbReference type="SUPFAM" id="SSF116726">
    <property type="entry name" value="TrkA C-terminal domain-like"/>
    <property type="match status" value="2"/>
</dbReference>
<dbReference type="NCBIfam" id="NF007039">
    <property type="entry name" value="PRK09496.3-2"/>
    <property type="match status" value="1"/>
</dbReference>
<evidence type="ECO:0000259" key="7">
    <source>
        <dbReference type="PROSITE" id="PS51201"/>
    </source>
</evidence>
<name>A0A9D1G6T1_9FIRM</name>
<feature type="domain" description="RCK C-terminal" evidence="8">
    <location>
        <begin position="372"/>
        <end position="453"/>
    </location>
</feature>
<evidence type="ECO:0000259" key="8">
    <source>
        <dbReference type="PROSITE" id="PS51202"/>
    </source>
</evidence>
<dbReference type="EMBL" id="DVJS01000245">
    <property type="protein sequence ID" value="HIS98243.1"/>
    <property type="molecule type" value="Genomic_DNA"/>
</dbReference>
<feature type="domain" description="RCK N-terminal" evidence="7">
    <location>
        <begin position="1"/>
        <end position="120"/>
    </location>
</feature>
<feature type="domain" description="RCK N-terminal" evidence="7">
    <location>
        <begin position="228"/>
        <end position="356"/>
    </location>
</feature>
<dbReference type="InterPro" id="IPR006036">
    <property type="entry name" value="K_uptake_TrkA"/>
</dbReference>
<dbReference type="PROSITE" id="PS51201">
    <property type="entry name" value="RCK_N"/>
    <property type="match status" value="2"/>
</dbReference>
<dbReference type="InterPro" id="IPR050721">
    <property type="entry name" value="Trk_Ktr_HKT_K-transport"/>
</dbReference>
<dbReference type="NCBIfam" id="NF007033">
    <property type="entry name" value="PRK09496.1-5"/>
    <property type="match status" value="1"/>
</dbReference>
<dbReference type="PANTHER" id="PTHR43833:SF5">
    <property type="entry name" value="TRK SYSTEM POTASSIUM UPTAKE PROTEIN TRKA"/>
    <property type="match status" value="1"/>
</dbReference>
<keyword evidence="6" id="KW-0406">Ion transport</keyword>
<feature type="domain" description="RCK C-terminal" evidence="8">
    <location>
        <begin position="140"/>
        <end position="223"/>
    </location>
</feature>
<evidence type="ECO:0000256" key="3">
    <source>
        <dbReference type="ARBA" id="ARBA00022538"/>
    </source>
</evidence>
<organism evidence="9 10">
    <name type="scientific">Candidatus Scatomorpha pullistercoris</name>
    <dbReference type="NCBI Taxonomy" id="2840929"/>
    <lineage>
        <taxon>Bacteria</taxon>
        <taxon>Bacillati</taxon>
        <taxon>Bacillota</taxon>
        <taxon>Clostridia</taxon>
        <taxon>Eubacteriales</taxon>
        <taxon>Candidatus Scatomorpha</taxon>
    </lineage>
</organism>
<dbReference type="InterPro" id="IPR036721">
    <property type="entry name" value="RCK_C_sf"/>
</dbReference>
<evidence type="ECO:0000256" key="4">
    <source>
        <dbReference type="ARBA" id="ARBA00022958"/>
    </source>
</evidence>
<dbReference type="PANTHER" id="PTHR43833">
    <property type="entry name" value="POTASSIUM CHANNEL PROTEIN 2-RELATED-RELATED"/>
    <property type="match status" value="1"/>
</dbReference>
<dbReference type="NCBIfam" id="NF007031">
    <property type="entry name" value="PRK09496.1-2"/>
    <property type="match status" value="1"/>
</dbReference>
<proteinExistence type="predicted"/>
<gene>
    <name evidence="9" type="primary">trkA</name>
    <name evidence="9" type="ORF">IAD42_09725</name>
</gene>
<evidence type="ECO:0000256" key="6">
    <source>
        <dbReference type="ARBA" id="ARBA00023065"/>
    </source>
</evidence>
<dbReference type="Proteomes" id="UP000886876">
    <property type="component" value="Unassembled WGS sequence"/>
</dbReference>
<dbReference type="Gene3D" id="3.30.70.1450">
    <property type="entry name" value="Regulator of K+ conductance, C-terminal domain"/>
    <property type="match status" value="2"/>
</dbReference>
<accession>A0A9D1G6T1</accession>
<protein>
    <recommendedName>
        <fullName evidence="1">Trk system potassium uptake protein TrkA</fullName>
    </recommendedName>
</protein>
<keyword evidence="4" id="KW-0630">Potassium</keyword>
<reference evidence="9" key="1">
    <citation type="submission" date="2020-10" db="EMBL/GenBank/DDBJ databases">
        <authorList>
            <person name="Gilroy R."/>
        </authorList>
    </citation>
    <scope>NUCLEOTIDE SEQUENCE</scope>
    <source>
        <strain evidence="9">ChiHecec3B27-6122</strain>
    </source>
</reference>
<dbReference type="Gene3D" id="3.40.50.720">
    <property type="entry name" value="NAD(P)-binding Rossmann-like Domain"/>
    <property type="match status" value="2"/>
</dbReference>
<evidence type="ECO:0000313" key="10">
    <source>
        <dbReference type="Proteomes" id="UP000886876"/>
    </source>
</evidence>
<comment type="caution">
    <text evidence="9">The sequence shown here is derived from an EMBL/GenBank/DDBJ whole genome shotgun (WGS) entry which is preliminary data.</text>
</comment>
<dbReference type="InterPro" id="IPR036291">
    <property type="entry name" value="NAD(P)-bd_dom_sf"/>
</dbReference>
<dbReference type="AlphaFoldDB" id="A0A9D1G6T1"/>
<evidence type="ECO:0000256" key="5">
    <source>
        <dbReference type="ARBA" id="ARBA00023027"/>
    </source>
</evidence>
<dbReference type="SUPFAM" id="SSF51735">
    <property type="entry name" value="NAD(P)-binding Rossmann-fold domains"/>
    <property type="match status" value="2"/>
</dbReference>
<dbReference type="PROSITE" id="PS51202">
    <property type="entry name" value="RCK_C"/>
    <property type="match status" value="2"/>
</dbReference>
<dbReference type="PRINTS" id="PR00335">
    <property type="entry name" value="KUPTAKETRKA"/>
</dbReference>
<evidence type="ECO:0000313" key="9">
    <source>
        <dbReference type="EMBL" id="HIS98243.1"/>
    </source>
</evidence>
<sequence length="453" mass="48849">MKIILVGAGRMGQEIAGRLAEEGHDITVVDNDAGRLGEVSNCVDAMVLYGSGADYTVLTEAGVSEADLLIAVTSDDSVNMLCCLTGKKLGVKNTVARVRTMEYFRQMVFLKDELGLSLVLNPEQAAASEISRILRFPSAAKVESFAKGRAEMVGFTLQEGNPLCGLRLLKMRDRYGSGILACAVERDGNVIIPKGDSVLQAGDVVNVVGAPAEMSSFFKAVGIYKRSVKDVMILGGSRISLYLGSQLLDAGMRVKIIERSEEHCDIIKGILPRAEVLLGDGTDPRVLEEEGIRTTDAFVALTGSDQDNIITSMFAARSGVGKVITKVNDDCFRRMVDSHKLDSFVTPKNIAADGIVSYVRAMQNSIDASGIESLHEIADGKAEVLEFSIRNNADRLGIPLKDLKIRRDALLAAIIRGNECIIPGGGDSIRRHDSVIAVTTKFGMQQFGDIFEE</sequence>
<evidence type="ECO:0000256" key="1">
    <source>
        <dbReference type="ARBA" id="ARBA00017378"/>
    </source>
</evidence>
<reference evidence="9" key="2">
    <citation type="journal article" date="2021" name="PeerJ">
        <title>Extensive microbial diversity within the chicken gut microbiome revealed by metagenomics and culture.</title>
        <authorList>
            <person name="Gilroy R."/>
            <person name="Ravi A."/>
            <person name="Getino M."/>
            <person name="Pursley I."/>
            <person name="Horton D.L."/>
            <person name="Alikhan N.F."/>
            <person name="Baker D."/>
            <person name="Gharbi K."/>
            <person name="Hall N."/>
            <person name="Watson M."/>
            <person name="Adriaenssens E.M."/>
            <person name="Foster-Nyarko E."/>
            <person name="Jarju S."/>
            <person name="Secka A."/>
            <person name="Antonio M."/>
            <person name="Oren A."/>
            <person name="Chaudhuri R.R."/>
            <person name="La Ragione R."/>
            <person name="Hildebrand F."/>
            <person name="Pallen M.J."/>
        </authorList>
    </citation>
    <scope>NUCLEOTIDE SEQUENCE</scope>
    <source>
        <strain evidence="9">ChiHecec3B27-6122</strain>
    </source>
</reference>
<dbReference type="InterPro" id="IPR003148">
    <property type="entry name" value="RCK_N"/>
</dbReference>
<keyword evidence="3" id="KW-0633">Potassium transport</keyword>
<dbReference type="GO" id="GO:0005886">
    <property type="term" value="C:plasma membrane"/>
    <property type="evidence" value="ECO:0007669"/>
    <property type="project" value="InterPro"/>
</dbReference>
<keyword evidence="5" id="KW-0520">NAD</keyword>